<feature type="compositionally biased region" description="Polar residues" evidence="1">
    <location>
        <begin position="326"/>
        <end position="340"/>
    </location>
</feature>
<dbReference type="AlphaFoldDB" id="A0A7S1B085"/>
<feature type="domain" description="PB1" evidence="2">
    <location>
        <begin position="180"/>
        <end position="264"/>
    </location>
</feature>
<dbReference type="InterPro" id="IPR053793">
    <property type="entry name" value="PB1-like"/>
</dbReference>
<organism evidence="3">
    <name type="scientific">Noctiluca scintillans</name>
    <name type="common">Sea sparkle</name>
    <name type="synonym">Red tide dinoflagellate</name>
    <dbReference type="NCBI Taxonomy" id="2966"/>
    <lineage>
        <taxon>Eukaryota</taxon>
        <taxon>Sar</taxon>
        <taxon>Alveolata</taxon>
        <taxon>Dinophyceae</taxon>
        <taxon>Noctilucales</taxon>
        <taxon>Noctilucaceae</taxon>
        <taxon>Noctiluca</taxon>
    </lineage>
</organism>
<accession>A0A7S1B085</accession>
<protein>
    <recommendedName>
        <fullName evidence="2">PB1 domain-containing protein</fullName>
    </recommendedName>
</protein>
<dbReference type="InterPro" id="IPR003903">
    <property type="entry name" value="UIM_dom"/>
</dbReference>
<evidence type="ECO:0000259" key="2">
    <source>
        <dbReference type="PROSITE" id="PS51745"/>
    </source>
</evidence>
<dbReference type="PROSITE" id="PS50330">
    <property type="entry name" value="UIM"/>
    <property type="match status" value="1"/>
</dbReference>
<name>A0A7S1B085_NOCSC</name>
<evidence type="ECO:0000313" key="3">
    <source>
        <dbReference type="EMBL" id="CAD8869979.1"/>
    </source>
</evidence>
<dbReference type="SMART" id="SM00726">
    <property type="entry name" value="UIM"/>
    <property type="match status" value="2"/>
</dbReference>
<feature type="region of interest" description="Disordered" evidence="1">
    <location>
        <begin position="354"/>
        <end position="425"/>
    </location>
</feature>
<proteinExistence type="predicted"/>
<feature type="region of interest" description="Disordered" evidence="1">
    <location>
        <begin position="273"/>
        <end position="340"/>
    </location>
</feature>
<evidence type="ECO:0000256" key="1">
    <source>
        <dbReference type="SAM" id="MobiDB-lite"/>
    </source>
</evidence>
<dbReference type="SUPFAM" id="SSF54277">
    <property type="entry name" value="CAD &amp; PB1 domains"/>
    <property type="match status" value="1"/>
</dbReference>
<reference evidence="3" key="1">
    <citation type="submission" date="2021-01" db="EMBL/GenBank/DDBJ databases">
        <authorList>
            <person name="Corre E."/>
            <person name="Pelletier E."/>
            <person name="Niang G."/>
            <person name="Scheremetjew M."/>
            <person name="Finn R."/>
            <person name="Kale V."/>
            <person name="Holt S."/>
            <person name="Cochrane G."/>
            <person name="Meng A."/>
            <person name="Brown T."/>
            <person name="Cohen L."/>
        </authorList>
    </citation>
    <scope>NUCLEOTIDE SEQUENCE</scope>
</reference>
<feature type="compositionally biased region" description="Polar residues" evidence="1">
    <location>
        <begin position="364"/>
        <end position="378"/>
    </location>
</feature>
<dbReference type="PROSITE" id="PS51745">
    <property type="entry name" value="PB1"/>
    <property type="match status" value="1"/>
</dbReference>
<gene>
    <name evidence="3" type="ORF">NSCI0253_LOCUS44336</name>
</gene>
<dbReference type="EMBL" id="HBFQ01062594">
    <property type="protein sequence ID" value="CAD8869979.1"/>
    <property type="molecule type" value="Transcribed_RNA"/>
</dbReference>
<sequence length="425" mass="46570">MDSAKRVVGVLAPDSDDEDLKLALEASARLTKQEGLLLTAEEDLMREVLAASLASCSTGDVTSSEDLNLKRAMEMSLADEQRRKRRLECEEEAILWARQCGHVAIETVDPTLRACMLDSLEEEQLRMLLEPSIKQAPQDPSLLVKPTSASMDLTTACVSTLGASPSPQRQVTDECTGEVERTVKASLERDVRRLHVSWSRTASNEEIFAALVKAIQCGFHLSVCVPVLKYKDDEDDNCTLSDFSVPDFLNLSRGGILRLFLQSDAPTETRRVALQEASSPQSFPVQEPEEPELGFREPSVVLPDVPQESRRESALTGSDKQVRTEPFSNVAEQEPTQEAASQLEVSEVHVVAPAQGGPDLSELEVSNNEPLDNSNEAASNDCEISAFAIDTPPPSPRNDPWQCDDEAWTMVAPTNSESKDDSSTE</sequence>